<evidence type="ECO:0000313" key="1">
    <source>
        <dbReference type="EMBL" id="VDM71713.1"/>
    </source>
</evidence>
<organism evidence="1 2">
    <name type="scientific">Strongylus vulgaris</name>
    <name type="common">Blood worm</name>
    <dbReference type="NCBI Taxonomy" id="40348"/>
    <lineage>
        <taxon>Eukaryota</taxon>
        <taxon>Metazoa</taxon>
        <taxon>Ecdysozoa</taxon>
        <taxon>Nematoda</taxon>
        <taxon>Chromadorea</taxon>
        <taxon>Rhabditida</taxon>
        <taxon>Rhabditina</taxon>
        <taxon>Rhabditomorpha</taxon>
        <taxon>Strongyloidea</taxon>
        <taxon>Strongylidae</taxon>
        <taxon>Strongylus</taxon>
    </lineage>
</organism>
<proteinExistence type="predicted"/>
<dbReference type="EMBL" id="UYYB01021698">
    <property type="protein sequence ID" value="VDM71713.1"/>
    <property type="molecule type" value="Genomic_DNA"/>
</dbReference>
<protein>
    <submittedName>
        <fullName evidence="1">Uncharacterized protein</fullName>
    </submittedName>
</protein>
<evidence type="ECO:0000313" key="2">
    <source>
        <dbReference type="Proteomes" id="UP000270094"/>
    </source>
</evidence>
<name>A0A3P7IV72_STRVU</name>
<sequence length="70" mass="7673">MTAGSGRTTVTSLSCNGDQQWIDSQLTVYTSAHLYMPAIDYLNLSDSNHACPGKCFECKCRRLLYAGHGL</sequence>
<dbReference type="Proteomes" id="UP000270094">
    <property type="component" value="Unassembled WGS sequence"/>
</dbReference>
<accession>A0A3P7IV72</accession>
<gene>
    <name evidence="1" type="ORF">SVUK_LOCUS6711</name>
</gene>
<dbReference type="AlphaFoldDB" id="A0A3P7IV72"/>
<keyword evidence="2" id="KW-1185">Reference proteome</keyword>
<reference evidence="1 2" key="1">
    <citation type="submission" date="2018-11" db="EMBL/GenBank/DDBJ databases">
        <authorList>
            <consortium name="Pathogen Informatics"/>
        </authorList>
    </citation>
    <scope>NUCLEOTIDE SEQUENCE [LARGE SCALE GENOMIC DNA]</scope>
</reference>